<dbReference type="EMBL" id="JAKGCU010000024">
    <property type="protein sequence ID" value="MCF3940661.1"/>
    <property type="molecule type" value="Genomic_DNA"/>
</dbReference>
<evidence type="ECO:0000256" key="5">
    <source>
        <dbReference type="SAM" id="MobiDB-lite"/>
    </source>
</evidence>
<keyword evidence="8" id="KW-1185">Reference proteome</keyword>
<gene>
    <name evidence="7" type="ORF">L1892_20020</name>
</gene>
<accession>A0ABS9DNJ6</accession>
<keyword evidence="4" id="KW-1015">Disulfide bond</keyword>
<dbReference type="Proteomes" id="UP001108089">
    <property type="component" value="Unassembled WGS sequence"/>
</dbReference>
<reference evidence="7" key="1">
    <citation type="submission" date="2022-01" db="EMBL/GenBank/DDBJ databases">
        <title>Gordonia xiamenensis sp. nov., isolated from surface seawater in Xiamen.</title>
        <authorList>
            <person name="He Y.F."/>
        </authorList>
    </citation>
    <scope>NUCLEOTIDE SEQUENCE</scope>
    <source>
        <strain evidence="7">GW1C4-4</strain>
    </source>
</reference>
<dbReference type="InterPro" id="IPR029058">
    <property type="entry name" value="AB_hydrolase_fold"/>
</dbReference>
<comment type="caution">
    <text evidence="7">The sequence shown here is derived from an EMBL/GenBank/DDBJ whole genome shotgun (WGS) entry which is preliminary data.</text>
</comment>
<dbReference type="PANTHER" id="PTHR33630:SF9">
    <property type="entry name" value="CUTINASE 4"/>
    <property type="match status" value="1"/>
</dbReference>
<feature type="compositionally biased region" description="Low complexity" evidence="5">
    <location>
        <begin position="476"/>
        <end position="501"/>
    </location>
</feature>
<keyword evidence="2" id="KW-0719">Serine esterase</keyword>
<comment type="similarity">
    <text evidence="1">Belongs to the cutinase family.</text>
</comment>
<feature type="signal peptide" evidence="6">
    <location>
        <begin position="1"/>
        <end position="31"/>
    </location>
</feature>
<feature type="chain" id="PRO_5047449718" evidence="6">
    <location>
        <begin position="32"/>
        <end position="536"/>
    </location>
</feature>
<evidence type="ECO:0000313" key="8">
    <source>
        <dbReference type="Proteomes" id="UP001108089"/>
    </source>
</evidence>
<evidence type="ECO:0000313" key="7">
    <source>
        <dbReference type="EMBL" id="MCF3940661.1"/>
    </source>
</evidence>
<feature type="region of interest" description="Disordered" evidence="5">
    <location>
        <begin position="476"/>
        <end position="536"/>
    </location>
</feature>
<feature type="compositionally biased region" description="Polar residues" evidence="5">
    <location>
        <begin position="294"/>
        <end position="306"/>
    </location>
</feature>
<feature type="region of interest" description="Disordered" evidence="5">
    <location>
        <begin position="293"/>
        <end position="322"/>
    </location>
</feature>
<name>A0ABS9DNJ6_9ACTN</name>
<evidence type="ECO:0000256" key="3">
    <source>
        <dbReference type="ARBA" id="ARBA00022801"/>
    </source>
</evidence>
<dbReference type="PANTHER" id="PTHR33630">
    <property type="entry name" value="CUTINASE RV1984C-RELATED-RELATED"/>
    <property type="match status" value="1"/>
</dbReference>
<protein>
    <submittedName>
        <fullName evidence="7">Cutinase family protein</fullName>
    </submittedName>
</protein>
<dbReference type="SUPFAM" id="SSF53474">
    <property type="entry name" value="alpha/beta-Hydrolases"/>
    <property type="match status" value="1"/>
</dbReference>
<keyword evidence="3" id="KW-0378">Hydrolase</keyword>
<dbReference type="Gene3D" id="3.40.50.1820">
    <property type="entry name" value="alpha/beta hydrolase"/>
    <property type="match status" value="1"/>
</dbReference>
<dbReference type="InterPro" id="IPR000675">
    <property type="entry name" value="Cutinase/axe"/>
</dbReference>
<dbReference type="Pfam" id="PF01083">
    <property type="entry name" value="Cutinase"/>
    <property type="match status" value="1"/>
</dbReference>
<proteinExistence type="inferred from homology"/>
<keyword evidence="6" id="KW-0732">Signal</keyword>
<dbReference type="SMART" id="SM01110">
    <property type="entry name" value="Cutinase"/>
    <property type="match status" value="1"/>
</dbReference>
<dbReference type="RefSeq" id="WP_235725406.1">
    <property type="nucleotide sequence ID" value="NZ_JAKGCU010000024.1"/>
</dbReference>
<evidence type="ECO:0000256" key="2">
    <source>
        <dbReference type="ARBA" id="ARBA00022487"/>
    </source>
</evidence>
<evidence type="ECO:0000256" key="4">
    <source>
        <dbReference type="ARBA" id="ARBA00023157"/>
    </source>
</evidence>
<organism evidence="7 8">
    <name type="scientific">Gordonia tangerina</name>
    <dbReference type="NCBI Taxonomy" id="2911060"/>
    <lineage>
        <taxon>Bacteria</taxon>
        <taxon>Bacillati</taxon>
        <taxon>Actinomycetota</taxon>
        <taxon>Actinomycetes</taxon>
        <taxon>Mycobacteriales</taxon>
        <taxon>Gordoniaceae</taxon>
        <taxon>Gordonia</taxon>
    </lineage>
</organism>
<evidence type="ECO:0000256" key="6">
    <source>
        <dbReference type="SAM" id="SignalP"/>
    </source>
</evidence>
<evidence type="ECO:0000256" key="1">
    <source>
        <dbReference type="ARBA" id="ARBA00007534"/>
    </source>
</evidence>
<sequence>MKLRKLPAVGAAVVSAAVMAGLTAVPGPAAAAPECAPLYVVGVPGTGETSAGGSTDLSSGMLGTITRPLASLAGSLTEDVAVPYDAGFGGAVAGGDMPYAQSVAQGVMRLSSTLTQIANECDAAQFALTGYSQGAQVVSMTAKQIGKGQGPIDASRVAGVAVLGNPVRQAGAPTFSGGSDRPESLSGGVTGSLANIPAYTAPTPTGGGIGPTADTVGDYGQLNGRVGDFCTPGDLACDAPSGSPLVHVVTNLAGSSKLDQDDPVATLASVATALGSTAIKAGVDVVNEDVSGDTVDSLSYTPSEPLSQRLAEASDPRSPMPDLNETVNALIKVGTIGFNAVKTVVRTVFTPDTIAQVAAVGLANPAAALGVLAAKIPAAVVQLVPPSTVSRWADEAFQAVKTEVTANSDLLDLTNLVSYWNAGNTHQSYGRASVSPATPSPALYIAQWFAALAHDAAGEHAFTPYRSDGVLNYDTSSGTSESSVFSPSVPPVSTSSAPTTSLDPGSVGDGSSWVPSGGITAGSATPTSTSMPSASN</sequence>
<feature type="compositionally biased region" description="Low complexity" evidence="5">
    <location>
        <begin position="516"/>
        <end position="536"/>
    </location>
</feature>